<evidence type="ECO:0000313" key="1">
    <source>
        <dbReference type="EMBL" id="GFC95544.1"/>
    </source>
</evidence>
<comment type="caution">
    <text evidence="1">The sequence shown here is derived from an EMBL/GenBank/DDBJ whole genome shotgun (WGS) entry which is preliminary data.</text>
</comment>
<dbReference type="EMBL" id="BKCJ011155044">
    <property type="protein sequence ID" value="GFC95544.1"/>
    <property type="molecule type" value="Genomic_DNA"/>
</dbReference>
<organism evidence="1">
    <name type="scientific">Tanacetum cinerariifolium</name>
    <name type="common">Dalmatian daisy</name>
    <name type="synonym">Chrysanthemum cinerariifolium</name>
    <dbReference type="NCBI Taxonomy" id="118510"/>
    <lineage>
        <taxon>Eukaryota</taxon>
        <taxon>Viridiplantae</taxon>
        <taxon>Streptophyta</taxon>
        <taxon>Embryophyta</taxon>
        <taxon>Tracheophyta</taxon>
        <taxon>Spermatophyta</taxon>
        <taxon>Magnoliopsida</taxon>
        <taxon>eudicotyledons</taxon>
        <taxon>Gunneridae</taxon>
        <taxon>Pentapetalae</taxon>
        <taxon>asterids</taxon>
        <taxon>campanulids</taxon>
        <taxon>Asterales</taxon>
        <taxon>Asteraceae</taxon>
        <taxon>Asteroideae</taxon>
        <taxon>Anthemideae</taxon>
        <taxon>Anthemidinae</taxon>
        <taxon>Tanacetum</taxon>
    </lineage>
</organism>
<keyword evidence="1" id="KW-0808">Transferase</keyword>
<name>A0A699SD54_TANCI</name>
<gene>
    <name evidence="1" type="ORF">Tci_867514</name>
</gene>
<accession>A0A699SD54</accession>
<keyword evidence="1" id="KW-0548">Nucleotidyltransferase</keyword>
<feature type="non-terminal residue" evidence="1">
    <location>
        <position position="1"/>
    </location>
</feature>
<reference evidence="1" key="1">
    <citation type="journal article" date="2019" name="Sci. Rep.">
        <title>Draft genome of Tanacetum cinerariifolium, the natural source of mosquito coil.</title>
        <authorList>
            <person name="Yamashiro T."/>
            <person name="Shiraishi A."/>
            <person name="Satake H."/>
            <person name="Nakayama K."/>
        </authorList>
    </citation>
    <scope>NUCLEOTIDE SEQUENCE</scope>
</reference>
<protein>
    <submittedName>
        <fullName evidence="1">Putative reverse transcriptase domain-containing protein</fullName>
    </submittedName>
</protein>
<sequence length="73" mass="8254">ANVVADALSQKEIEPIRVKALVMTIRPSLHDQTRNAQSESMEKKNVKAENLDRLIKPIFEIRPDGTRSPENSE</sequence>
<dbReference type="AlphaFoldDB" id="A0A699SD54"/>
<keyword evidence="1" id="KW-0695">RNA-directed DNA polymerase</keyword>
<dbReference type="GO" id="GO:0003964">
    <property type="term" value="F:RNA-directed DNA polymerase activity"/>
    <property type="evidence" value="ECO:0007669"/>
    <property type="project" value="UniProtKB-KW"/>
</dbReference>
<proteinExistence type="predicted"/>